<dbReference type="AlphaFoldDB" id="X1HDP9"/>
<organism evidence="1">
    <name type="scientific">marine sediment metagenome</name>
    <dbReference type="NCBI Taxonomy" id="412755"/>
    <lineage>
        <taxon>unclassified sequences</taxon>
        <taxon>metagenomes</taxon>
        <taxon>ecological metagenomes</taxon>
    </lineage>
</organism>
<comment type="caution">
    <text evidence="1">The sequence shown here is derived from an EMBL/GenBank/DDBJ whole genome shotgun (WGS) entry which is preliminary data.</text>
</comment>
<dbReference type="EMBL" id="BARU01018054">
    <property type="protein sequence ID" value="GAH51949.1"/>
    <property type="molecule type" value="Genomic_DNA"/>
</dbReference>
<dbReference type="Pfam" id="PF05137">
    <property type="entry name" value="PilN"/>
    <property type="match status" value="1"/>
</dbReference>
<name>X1HDP9_9ZZZZ</name>
<proteinExistence type="predicted"/>
<gene>
    <name evidence="1" type="ORF">S03H2_29879</name>
</gene>
<dbReference type="InterPro" id="IPR007813">
    <property type="entry name" value="PilN"/>
</dbReference>
<accession>X1HDP9</accession>
<sequence>MRLQTELSWVSQELHQVRLAFNEAKQIEDTLDKIVGDVAALKQEHQYILSKGGDFANNLDLVTNAIPPEVYFTVIEMGTDQITIEGEADNAFTVINYVMALEALGRLSEVRIAEIDEVEITEIEITETETIETEITVISFIIVISR</sequence>
<protein>
    <submittedName>
        <fullName evidence="1">Uncharacterized protein</fullName>
    </submittedName>
</protein>
<reference evidence="1" key="1">
    <citation type="journal article" date="2014" name="Front. Microbiol.">
        <title>High frequency of phylogenetically diverse reductive dehalogenase-homologous genes in deep subseafloor sedimentary metagenomes.</title>
        <authorList>
            <person name="Kawai M."/>
            <person name="Futagami T."/>
            <person name="Toyoda A."/>
            <person name="Takaki Y."/>
            <person name="Nishi S."/>
            <person name="Hori S."/>
            <person name="Arai W."/>
            <person name="Tsubouchi T."/>
            <person name="Morono Y."/>
            <person name="Uchiyama I."/>
            <person name="Ito T."/>
            <person name="Fujiyama A."/>
            <person name="Inagaki F."/>
            <person name="Takami H."/>
        </authorList>
    </citation>
    <scope>NUCLEOTIDE SEQUENCE</scope>
    <source>
        <strain evidence="1">Expedition CK06-06</strain>
    </source>
</reference>
<evidence type="ECO:0000313" key="1">
    <source>
        <dbReference type="EMBL" id="GAH51949.1"/>
    </source>
</evidence>